<feature type="domain" description="AIG1-type G" evidence="17">
    <location>
        <begin position="282"/>
        <end position="472"/>
    </location>
</feature>
<evidence type="ECO:0000256" key="13">
    <source>
        <dbReference type="ARBA" id="ARBA00056809"/>
    </source>
</evidence>
<evidence type="ECO:0000256" key="1">
    <source>
        <dbReference type="ARBA" id="ARBA00004173"/>
    </source>
</evidence>
<dbReference type="KEGG" id="mcal:110296977"/>
<sequence>MATSSYQGVAAGSQAEHRSCEASVGQGERPSASRGQEGNFKQNQGTSTLWLLLLGKQGAGKSATGNTILGKAVFESKFSDHMVTNRCQSESVSVRGKRVIVIDTPDLFSSLSCPEVRQQNLQQCLELLADDHCVLLLVTPIGHYTEEDRETIEGIWGKIGPKAYRHMIVVFTREDELDEDSLWNYIESKESLKELIKNIGSRRCCTFNNKADKKQRELQVFKLLDAIELLMMESPGPYFEPLKMESSGVQGCGTGVTYEGETLCGSKKRHPQITGPDCDPEMPELRVLLMGKRGVGKSAAGNSILGKQVFKTQFSEKQRVTKAFASHSRVWQGKKVLIIDSPEISSWKLDESDVKNHTFPGPHAFLLVTPLGSSLKSDDDVFSIIKRIFGEKFAEFTIVLFTRKEDFEAQALDTVIKENDALYNLTQKFGERYTIFNYRASVEEEQSQVGKLLSQIEKMVQCHSNKPCVIREKELLNIILLGRSGAGKSATGNTILGRPAFFSQLRAQPVTSCSQSGKTTLDWQDVVVVDTPSFIQTPGTEKDPSRLKEEIHHCLSLCEEGMKIFVLVLQLGRFTQEDEAVVEQLEASFEGNIMKYMIVLFTRKEDLGDGDLHDYTNNTKNKALKKILKKCNGRVCAFNNKETGEDQETQVKGLLKIANSLKKNYDEHSNSWMGQLKSTLGQITMAFK</sequence>
<dbReference type="Proteomes" id="UP000515126">
    <property type="component" value="Chromosome 6"/>
</dbReference>
<proteinExistence type="inferred from homology"/>
<dbReference type="PANTHER" id="PTHR10903">
    <property type="entry name" value="GTPASE, IMAP FAMILY MEMBER-RELATED"/>
    <property type="match status" value="1"/>
</dbReference>
<keyword evidence="7" id="KW-0677">Repeat</keyword>
<feature type="domain" description="AIG1-type G" evidence="17">
    <location>
        <begin position="473"/>
        <end position="677"/>
    </location>
</feature>
<dbReference type="PANTHER" id="PTHR10903:SF73">
    <property type="entry name" value="GTPASE IMAP FAMILY MEMBER 8"/>
    <property type="match status" value="1"/>
</dbReference>
<organism evidence="18 19">
    <name type="scientific">Mus caroli</name>
    <name type="common">Ryukyu mouse</name>
    <name type="synonym">Ricefield mouse</name>
    <dbReference type="NCBI Taxonomy" id="10089"/>
    <lineage>
        <taxon>Eukaryota</taxon>
        <taxon>Metazoa</taxon>
        <taxon>Chordata</taxon>
        <taxon>Craniata</taxon>
        <taxon>Vertebrata</taxon>
        <taxon>Euteleostomi</taxon>
        <taxon>Mammalia</taxon>
        <taxon>Eutheria</taxon>
        <taxon>Euarchontoglires</taxon>
        <taxon>Glires</taxon>
        <taxon>Rodentia</taxon>
        <taxon>Myomorpha</taxon>
        <taxon>Muroidea</taxon>
        <taxon>Muridae</taxon>
        <taxon>Murinae</taxon>
        <taxon>Mus</taxon>
        <taxon>Mus</taxon>
    </lineage>
</organism>
<evidence type="ECO:0000256" key="2">
    <source>
        <dbReference type="ARBA" id="ARBA00004240"/>
    </source>
</evidence>
<evidence type="ECO:0000256" key="4">
    <source>
        <dbReference type="ARBA" id="ARBA00004555"/>
    </source>
</evidence>
<feature type="domain" description="AIG1-type G" evidence="17">
    <location>
        <begin position="46"/>
        <end position="247"/>
    </location>
</feature>
<evidence type="ECO:0000256" key="6">
    <source>
        <dbReference type="ARBA" id="ARBA00022490"/>
    </source>
</evidence>
<dbReference type="GO" id="GO:0005525">
    <property type="term" value="F:GTP binding"/>
    <property type="evidence" value="ECO:0007669"/>
    <property type="project" value="UniProtKB-KW"/>
</dbReference>
<dbReference type="GeneID" id="110296977"/>
<dbReference type="RefSeq" id="XP_029334860.1">
    <property type="nucleotide sequence ID" value="XM_029479000.1"/>
</dbReference>
<dbReference type="GO" id="GO:0005783">
    <property type="term" value="C:endoplasmic reticulum"/>
    <property type="evidence" value="ECO:0007669"/>
    <property type="project" value="UniProtKB-SubCell"/>
</dbReference>
<accession>A0A6P5PZP2</accession>
<evidence type="ECO:0000256" key="16">
    <source>
        <dbReference type="SAM" id="MobiDB-lite"/>
    </source>
</evidence>
<dbReference type="InterPro" id="IPR027417">
    <property type="entry name" value="P-loop_NTPase"/>
</dbReference>
<evidence type="ECO:0000256" key="9">
    <source>
        <dbReference type="ARBA" id="ARBA00022824"/>
    </source>
</evidence>
<evidence type="ECO:0000256" key="12">
    <source>
        <dbReference type="ARBA" id="ARBA00023134"/>
    </source>
</evidence>
<dbReference type="GO" id="GO:0005829">
    <property type="term" value="C:cytosol"/>
    <property type="evidence" value="ECO:0007669"/>
    <property type="project" value="UniProtKB-SubCell"/>
</dbReference>
<dbReference type="SUPFAM" id="SSF52540">
    <property type="entry name" value="P-loop containing nucleoside triphosphate hydrolases"/>
    <property type="match status" value="3"/>
</dbReference>
<dbReference type="CTD" id="155038"/>
<protein>
    <recommendedName>
        <fullName evidence="14">GTPase IMAP family member 8</fullName>
    </recommendedName>
    <alternativeName>
        <fullName evidence="15">Immune-associated nucleotide-binding protein 9</fullName>
    </alternativeName>
</protein>
<comment type="similarity">
    <text evidence="5">Belongs to the TRAFAC class TrmE-Era-EngA-EngB-Septin-like GTPase superfamily. AIG1/Toc34/Toc159-like paraseptin GTPase family. IAN subfamily.</text>
</comment>
<dbReference type="Pfam" id="PF04548">
    <property type="entry name" value="AIG1"/>
    <property type="match status" value="3"/>
</dbReference>
<comment type="function">
    <text evidence="13">Exerts an anti-apoptotic effect in the immune system and is involved in responses to infections.</text>
</comment>
<gene>
    <name evidence="19 20" type="primary">Gimap8</name>
</gene>
<keyword evidence="9" id="KW-0256">Endoplasmic reticulum</keyword>
<evidence type="ECO:0000313" key="18">
    <source>
        <dbReference type="Proteomes" id="UP000515126"/>
    </source>
</evidence>
<keyword evidence="11" id="KW-0496">Mitochondrion</keyword>
<feature type="compositionally biased region" description="Polar residues" evidence="16">
    <location>
        <begin position="33"/>
        <end position="42"/>
    </location>
</feature>
<keyword evidence="18" id="KW-1185">Reference proteome</keyword>
<feature type="region of interest" description="Disordered" evidence="16">
    <location>
        <begin position="1"/>
        <end position="42"/>
    </location>
</feature>
<dbReference type="FunFam" id="3.40.50.300:FF:000536">
    <property type="entry name" value="GTPase IMAP family member 8"/>
    <property type="match status" value="3"/>
</dbReference>
<dbReference type="GO" id="GO:0005794">
    <property type="term" value="C:Golgi apparatus"/>
    <property type="evidence" value="ECO:0007669"/>
    <property type="project" value="UniProtKB-SubCell"/>
</dbReference>
<evidence type="ECO:0000256" key="7">
    <source>
        <dbReference type="ARBA" id="ARBA00022737"/>
    </source>
</evidence>
<keyword evidence="8" id="KW-0547">Nucleotide-binding</keyword>
<evidence type="ECO:0000313" key="19">
    <source>
        <dbReference type="RefSeq" id="XP_021021440.1"/>
    </source>
</evidence>
<dbReference type="InterPro" id="IPR045058">
    <property type="entry name" value="GIMA/IAN/Toc"/>
</dbReference>
<evidence type="ECO:0000256" key="3">
    <source>
        <dbReference type="ARBA" id="ARBA00004514"/>
    </source>
</evidence>
<dbReference type="GO" id="GO:0070232">
    <property type="term" value="P:regulation of T cell apoptotic process"/>
    <property type="evidence" value="ECO:0007669"/>
    <property type="project" value="Ensembl"/>
</dbReference>
<evidence type="ECO:0000313" key="20">
    <source>
        <dbReference type="RefSeq" id="XP_029334860.1"/>
    </source>
</evidence>
<evidence type="ECO:0000256" key="5">
    <source>
        <dbReference type="ARBA" id="ARBA00008535"/>
    </source>
</evidence>
<evidence type="ECO:0000256" key="11">
    <source>
        <dbReference type="ARBA" id="ARBA00023128"/>
    </source>
</evidence>
<comment type="subcellular location">
    <subcellularLocation>
        <location evidence="3">Cytoplasm</location>
        <location evidence="3">Cytosol</location>
    </subcellularLocation>
    <subcellularLocation>
        <location evidence="2">Endoplasmic reticulum</location>
    </subcellularLocation>
    <subcellularLocation>
        <location evidence="4">Golgi apparatus</location>
    </subcellularLocation>
    <subcellularLocation>
        <location evidence="1">Mitochondrion</location>
    </subcellularLocation>
</comment>
<dbReference type="InterPro" id="IPR006703">
    <property type="entry name" value="G_AIG1"/>
</dbReference>
<evidence type="ECO:0000256" key="15">
    <source>
        <dbReference type="ARBA" id="ARBA00077278"/>
    </source>
</evidence>
<evidence type="ECO:0000256" key="8">
    <source>
        <dbReference type="ARBA" id="ARBA00022741"/>
    </source>
</evidence>
<reference evidence="19 20" key="1">
    <citation type="submission" date="2025-04" db="UniProtKB">
        <authorList>
            <consortium name="RefSeq"/>
        </authorList>
    </citation>
    <scope>IDENTIFICATION</scope>
</reference>
<dbReference type="RefSeq" id="XP_021021440.1">
    <property type="nucleotide sequence ID" value="XM_021165781.2"/>
</dbReference>
<evidence type="ECO:0000259" key="17">
    <source>
        <dbReference type="PROSITE" id="PS51720"/>
    </source>
</evidence>
<name>A0A6P5PZP2_MUSCR</name>
<dbReference type="AlphaFoldDB" id="A0A6P5PZP2"/>
<keyword evidence="12" id="KW-0342">GTP-binding</keyword>
<dbReference type="Gene3D" id="3.40.50.300">
    <property type="entry name" value="P-loop containing nucleotide triphosphate hydrolases"/>
    <property type="match status" value="3"/>
</dbReference>
<dbReference type="PROSITE" id="PS51720">
    <property type="entry name" value="G_AIG1"/>
    <property type="match status" value="3"/>
</dbReference>
<evidence type="ECO:0000256" key="14">
    <source>
        <dbReference type="ARBA" id="ARBA00073539"/>
    </source>
</evidence>
<keyword evidence="6" id="KW-0963">Cytoplasm</keyword>
<evidence type="ECO:0000256" key="10">
    <source>
        <dbReference type="ARBA" id="ARBA00023034"/>
    </source>
</evidence>
<dbReference type="CDD" id="cd01852">
    <property type="entry name" value="AIG1"/>
    <property type="match status" value="3"/>
</dbReference>
<keyword evidence="10" id="KW-0333">Golgi apparatus</keyword>
<dbReference type="GO" id="GO:0005739">
    <property type="term" value="C:mitochondrion"/>
    <property type="evidence" value="ECO:0007669"/>
    <property type="project" value="UniProtKB-SubCell"/>
</dbReference>